<evidence type="ECO:0000313" key="3">
    <source>
        <dbReference type="EMBL" id="HIR63050.1"/>
    </source>
</evidence>
<dbReference type="Proteomes" id="UP000886744">
    <property type="component" value="Unassembled WGS sequence"/>
</dbReference>
<feature type="transmembrane region" description="Helical" evidence="1">
    <location>
        <begin position="32"/>
        <end position="51"/>
    </location>
</feature>
<evidence type="ECO:0000259" key="2">
    <source>
        <dbReference type="Pfam" id="PF03703"/>
    </source>
</evidence>
<keyword evidence="1" id="KW-0472">Membrane</keyword>
<feature type="transmembrane region" description="Helical" evidence="1">
    <location>
        <begin position="57"/>
        <end position="79"/>
    </location>
</feature>
<feature type="domain" description="YdbS-like PH" evidence="2">
    <location>
        <begin position="86"/>
        <end position="160"/>
    </location>
</feature>
<dbReference type="InterPro" id="IPR005182">
    <property type="entry name" value="YdbS-like_PH"/>
</dbReference>
<dbReference type="AlphaFoldDB" id="A0A9D1E1L8"/>
<protein>
    <submittedName>
        <fullName evidence="3">PH domain-containing protein</fullName>
    </submittedName>
</protein>
<organism evidence="3 4">
    <name type="scientific">Candidatus Coprenecus avistercoris</name>
    <dbReference type="NCBI Taxonomy" id="2840730"/>
    <lineage>
        <taxon>Bacteria</taxon>
        <taxon>Pseudomonadati</taxon>
        <taxon>Bacteroidota</taxon>
        <taxon>Bacteroidia</taxon>
        <taxon>Bacteroidales</taxon>
        <taxon>Rikenellaceae</taxon>
        <taxon>Rikenellaceae incertae sedis</taxon>
        <taxon>Candidatus Coprenecus</taxon>
    </lineage>
</organism>
<proteinExistence type="predicted"/>
<comment type="caution">
    <text evidence="3">The sequence shown here is derived from an EMBL/GenBank/DDBJ whole genome shotgun (WGS) entry which is preliminary data.</text>
</comment>
<dbReference type="Pfam" id="PF03703">
    <property type="entry name" value="bPH_2"/>
    <property type="match status" value="1"/>
</dbReference>
<dbReference type="EMBL" id="DVHI01000074">
    <property type="protein sequence ID" value="HIR63050.1"/>
    <property type="molecule type" value="Genomic_DNA"/>
</dbReference>
<reference evidence="3" key="2">
    <citation type="journal article" date="2021" name="PeerJ">
        <title>Extensive microbial diversity within the chicken gut microbiome revealed by metagenomics and culture.</title>
        <authorList>
            <person name="Gilroy R."/>
            <person name="Ravi A."/>
            <person name="Getino M."/>
            <person name="Pursley I."/>
            <person name="Horton D.L."/>
            <person name="Alikhan N.F."/>
            <person name="Baker D."/>
            <person name="Gharbi K."/>
            <person name="Hall N."/>
            <person name="Watson M."/>
            <person name="Adriaenssens E.M."/>
            <person name="Foster-Nyarko E."/>
            <person name="Jarju S."/>
            <person name="Secka A."/>
            <person name="Antonio M."/>
            <person name="Oren A."/>
            <person name="Chaudhuri R.R."/>
            <person name="La Ragione R."/>
            <person name="Hildebrand F."/>
            <person name="Pallen M.J."/>
        </authorList>
    </citation>
    <scope>NUCLEOTIDE SEQUENCE</scope>
    <source>
        <strain evidence="3">ChiHjej13B12-12457</strain>
    </source>
</reference>
<evidence type="ECO:0000256" key="1">
    <source>
        <dbReference type="SAM" id="Phobius"/>
    </source>
</evidence>
<dbReference type="PANTHER" id="PTHR34473">
    <property type="entry name" value="UPF0699 TRANSMEMBRANE PROTEIN YDBS"/>
    <property type="match status" value="1"/>
</dbReference>
<keyword evidence="1" id="KW-1133">Transmembrane helix</keyword>
<evidence type="ECO:0000313" key="4">
    <source>
        <dbReference type="Proteomes" id="UP000886744"/>
    </source>
</evidence>
<accession>A0A9D1E1L8</accession>
<dbReference type="PANTHER" id="PTHR34473:SF2">
    <property type="entry name" value="UPF0699 TRANSMEMBRANE PROTEIN YDBT"/>
    <property type="match status" value="1"/>
</dbReference>
<name>A0A9D1E1L8_9BACT</name>
<gene>
    <name evidence="3" type="ORF">IAC94_05965</name>
</gene>
<reference evidence="3" key="1">
    <citation type="submission" date="2020-10" db="EMBL/GenBank/DDBJ databases">
        <authorList>
            <person name="Gilroy R."/>
        </authorList>
    </citation>
    <scope>NUCLEOTIDE SEQUENCE</scope>
    <source>
        <strain evidence="3">ChiHjej13B12-12457</strain>
    </source>
</reference>
<sequence length="171" mass="18953">MTNRQISLDNIDRVENLAFAPLEKKYLKAHTAATALAWLGLMLLPLFILLADELDGRNLIVICAEAVLLAAGLVNLAILPKAYAYKGYAVREHDITYRSGIVFPKTVTIPFCKVQQVSVRQNPVSRMFGLYAVDVVSGAQTLAETVIPGLTQEKAEEIKSLLIERTRNENR</sequence>
<keyword evidence="1" id="KW-0812">Transmembrane</keyword>